<dbReference type="STRING" id="1122188.SAMN02745674_02404"/>
<protein>
    <submittedName>
        <fullName evidence="2">General secretion pathway protein N</fullName>
    </submittedName>
</protein>
<reference evidence="2 3" key="1">
    <citation type="submission" date="2017-02" db="EMBL/GenBank/DDBJ databases">
        <authorList>
            <person name="Peterson S.W."/>
        </authorList>
    </citation>
    <scope>NUCLEOTIDE SEQUENCE [LARGE SCALE GENOMIC DNA]</scope>
    <source>
        <strain evidence="2 3">DSM 21749</strain>
    </source>
</reference>
<accession>A0A1T4RWH7</accession>
<feature type="compositionally biased region" description="Pro residues" evidence="1">
    <location>
        <begin position="256"/>
        <end position="266"/>
    </location>
</feature>
<gene>
    <name evidence="2" type="ORF">SAMN02745674_02404</name>
</gene>
<dbReference type="EMBL" id="FUXP01000011">
    <property type="protein sequence ID" value="SKA20098.1"/>
    <property type="molecule type" value="Genomic_DNA"/>
</dbReference>
<name>A0A1T4RWH7_9GAMM</name>
<evidence type="ECO:0000256" key="1">
    <source>
        <dbReference type="SAM" id="MobiDB-lite"/>
    </source>
</evidence>
<evidence type="ECO:0000313" key="2">
    <source>
        <dbReference type="EMBL" id="SKA20098.1"/>
    </source>
</evidence>
<feature type="region of interest" description="Disordered" evidence="1">
    <location>
        <begin position="166"/>
        <end position="266"/>
    </location>
</feature>
<dbReference type="RefSeq" id="WP_078758949.1">
    <property type="nucleotide sequence ID" value="NZ_FUXP01000011.1"/>
</dbReference>
<sequence length="266" mass="27979">MRLENAGAPTWLLAGVAGWALLAWLLAAAGMGGRIEPLPDDPSLLKPLPAAAPASASRLGPLDQFAEIAARPLFSPDRQPQPFFLQGEGEQADDTAFDYVLTSVLITPGTKLAIIQPPDGSESVRVRLDQAPESHPAWRLIGISPRSAVFEGPEGQRNLVLRVFDGEGGAAPTPQQSADAGAQRRDGRAASGGGQPAAAESATPAPVRDETGSPATARDAAEPEQRADPPPPPPKAEQMEEIRRRIQARRAQLRGEPPPPPPANSR</sequence>
<keyword evidence="3" id="KW-1185">Reference proteome</keyword>
<dbReference type="Proteomes" id="UP000190061">
    <property type="component" value="Unassembled WGS sequence"/>
</dbReference>
<dbReference type="OrthoDB" id="6051102at2"/>
<dbReference type="AlphaFoldDB" id="A0A1T4RWH7"/>
<organism evidence="2 3">
    <name type="scientific">Lysobacter spongiicola DSM 21749</name>
    <dbReference type="NCBI Taxonomy" id="1122188"/>
    <lineage>
        <taxon>Bacteria</taxon>
        <taxon>Pseudomonadati</taxon>
        <taxon>Pseudomonadota</taxon>
        <taxon>Gammaproteobacteria</taxon>
        <taxon>Lysobacterales</taxon>
        <taxon>Lysobacteraceae</taxon>
        <taxon>Novilysobacter</taxon>
    </lineage>
</organism>
<evidence type="ECO:0000313" key="3">
    <source>
        <dbReference type="Proteomes" id="UP000190061"/>
    </source>
</evidence>
<proteinExistence type="predicted"/>